<dbReference type="EMBL" id="GG693892">
    <property type="protein sequence ID" value="EES51396.1"/>
    <property type="molecule type" value="Genomic_DNA"/>
</dbReference>
<keyword evidence="2" id="KW-1185">Reference proteome</keyword>
<name>C6I164_9BACT</name>
<dbReference type="AlphaFoldDB" id="C6I164"/>
<proteinExistence type="predicted"/>
<reference evidence="1 2" key="1">
    <citation type="journal article" date="2009" name="Appl. Environ. Microbiol.">
        <title>Community genomic and proteomic analyses of chemoautotrophic iron-oxidizing "Leptospirillum rubarum" (Group II) and "Leptospirillum ferrodiazotrophum" (Group III) bacteria in acid mine drainage biofilms.</title>
        <authorList>
            <person name="Goltsman D.S."/>
            <person name="Denef V.J."/>
            <person name="Singer S.W."/>
            <person name="VerBerkmoes N.C."/>
            <person name="Lefsrud M."/>
            <person name="Mueller R.S."/>
            <person name="Dick G.J."/>
            <person name="Sun C.L."/>
            <person name="Wheeler K.E."/>
            <person name="Zemla A."/>
            <person name="Baker B.J."/>
            <person name="Hauser L."/>
            <person name="Land M."/>
            <person name="Shah M.B."/>
            <person name="Thelen M.P."/>
            <person name="Hettich R.L."/>
            <person name="Banfield J.F."/>
        </authorList>
    </citation>
    <scope>NUCLEOTIDE SEQUENCE [LARGE SCALE GENOMIC DNA]</scope>
</reference>
<dbReference type="Proteomes" id="UP000009374">
    <property type="component" value="Unassembled WGS sequence"/>
</dbReference>
<evidence type="ECO:0000313" key="1">
    <source>
        <dbReference type="EMBL" id="EES51396.1"/>
    </source>
</evidence>
<evidence type="ECO:0000313" key="2">
    <source>
        <dbReference type="Proteomes" id="UP000009374"/>
    </source>
</evidence>
<accession>C6I164</accession>
<sequence>MLTFTKVQAVKPSVLSKSFALKDDKLVASPGGKLWEGKAIRMTLPTIREFSETLQSLTPNEALLFGAAQKTEITIYSKAALEKHKLKNEEGVARTRINFTWPKGPGIFMLDYDPYGTTVFTREQLLEHLYAAWPALRTAPHIWRPSVSSCLINMNTGEVLKPIRGQRVYVAVKNAEDIQRAGNNLYARLWLTGDGFLTLSKSGAVLDRNIIDASVWQPERLDFCGGARCEPPVKQSLPKPIVYNEFSSPIDTRLTLPELSNEQKSFLNQKKKESREKLNVQMKKTREKWIETRLSENPKIPRQVYEKAVSECLLNGDFVLHSEHGNLITVDALLGNPEKYHALRFKDPLEPEYGNGNILAWVNLKVEKPYINSFAHGGIKYSLMGSEPVMKKYMEHFKKMTEEKNKGHKKDEMVSVRS</sequence>
<protein>
    <submittedName>
        <fullName evidence="1">Uncharacterized protein</fullName>
    </submittedName>
</protein>
<gene>
    <name evidence="1" type="ORF">UBAL3_96780005</name>
</gene>
<organism evidence="1 2">
    <name type="scientific">Leptospirillum ferrodiazotrophum</name>
    <dbReference type="NCBI Taxonomy" id="412449"/>
    <lineage>
        <taxon>Bacteria</taxon>
        <taxon>Pseudomonadati</taxon>
        <taxon>Nitrospirota</taxon>
        <taxon>Nitrospiria</taxon>
        <taxon>Nitrospirales</taxon>
        <taxon>Nitrospiraceae</taxon>
        <taxon>Leptospirillum</taxon>
    </lineage>
</organism>